<dbReference type="SUPFAM" id="SSF56349">
    <property type="entry name" value="DNA breaking-rejoining enzymes"/>
    <property type="match status" value="1"/>
</dbReference>
<sequence length="410" mass="45277">MKLTKRNVDGIEPINKDVLHWDDELKGFGVKVTPTGKKIFVLQSRLNGSLKRFTIGAFGAPWSAEAARDEAKRLLGEIVKGVDPYEAKRSRRNDITIEELGQIYWEIACAHKKSLTIANEKGLMARHIAPLIGRIKVKDVRRADIQKFINDVATGKTAARVKTKVRGLARVTGGKGAANRTLGLLSSMLSFAVENGYRADNPALGTKQFKLKTHDRYLTPEELDRLGKALDSAERKGVSIFAVAAIRFLSMTGCRRNEALTLQWSWIDFEHRIAKLPDSKTGQKVLHLGDSALSLIKSLPKVAGSPLVFPSSVGGDRPLSIQKTWHDIRSEADLRDLRIHDLRHNFASMAVSSGQSLYLVGKLLGHSQSQTTQRYAHLAPDPIRDAADSVSNMIGENLSRTCSEDTPQTN</sequence>
<dbReference type="InterPro" id="IPR013762">
    <property type="entry name" value="Integrase-like_cat_sf"/>
</dbReference>
<keyword evidence="7" id="KW-1185">Reference proteome</keyword>
<name>A0A849KR27_9HYPH</name>
<evidence type="ECO:0000256" key="2">
    <source>
        <dbReference type="ARBA" id="ARBA00022908"/>
    </source>
</evidence>
<dbReference type="InterPro" id="IPR004107">
    <property type="entry name" value="Integrase_SAM-like_N"/>
</dbReference>
<keyword evidence="4" id="KW-0233">DNA recombination</keyword>
<dbReference type="InterPro" id="IPR002104">
    <property type="entry name" value="Integrase_catalytic"/>
</dbReference>
<dbReference type="InterPro" id="IPR038488">
    <property type="entry name" value="Integrase_DNA-bd_sf"/>
</dbReference>
<dbReference type="InterPro" id="IPR050808">
    <property type="entry name" value="Phage_Integrase"/>
</dbReference>
<dbReference type="GO" id="GO:0003677">
    <property type="term" value="F:DNA binding"/>
    <property type="evidence" value="ECO:0007669"/>
    <property type="project" value="UniProtKB-KW"/>
</dbReference>
<dbReference type="Proteomes" id="UP000574931">
    <property type="component" value="Unassembled WGS sequence"/>
</dbReference>
<dbReference type="GO" id="GO:0006310">
    <property type="term" value="P:DNA recombination"/>
    <property type="evidence" value="ECO:0007669"/>
    <property type="project" value="UniProtKB-KW"/>
</dbReference>
<evidence type="ECO:0000256" key="4">
    <source>
        <dbReference type="ARBA" id="ARBA00023172"/>
    </source>
</evidence>
<keyword evidence="3" id="KW-0238">DNA-binding</keyword>
<dbReference type="Pfam" id="PF00589">
    <property type="entry name" value="Phage_integrase"/>
    <property type="match status" value="1"/>
</dbReference>
<dbReference type="InterPro" id="IPR025166">
    <property type="entry name" value="Integrase_DNA_bind_dom"/>
</dbReference>
<comment type="caution">
    <text evidence="6">The sequence shown here is derived from an EMBL/GenBank/DDBJ whole genome shotgun (WGS) entry which is preliminary data.</text>
</comment>
<dbReference type="PANTHER" id="PTHR30629">
    <property type="entry name" value="PROPHAGE INTEGRASE"/>
    <property type="match status" value="1"/>
</dbReference>
<protein>
    <submittedName>
        <fullName evidence="6">Tyrosine-type recombinase/integrase</fullName>
    </submittedName>
</protein>
<dbReference type="PANTHER" id="PTHR30629:SF2">
    <property type="entry name" value="PROPHAGE INTEGRASE INTS-RELATED"/>
    <property type="match status" value="1"/>
</dbReference>
<feature type="domain" description="Tyr recombinase" evidence="5">
    <location>
        <begin position="213"/>
        <end position="388"/>
    </location>
</feature>
<dbReference type="Gene3D" id="1.10.443.10">
    <property type="entry name" value="Intergrase catalytic core"/>
    <property type="match status" value="1"/>
</dbReference>
<reference evidence="6 7" key="1">
    <citation type="submission" date="2020-05" db="EMBL/GenBank/DDBJ databases">
        <title>Draft Genome Sequence of Ochrobactrum soli Isolated from Stable Fly Gut.</title>
        <authorList>
            <person name="Pileggi M.T."/>
            <person name="Vazhakkala L.J."/>
            <person name="Wong C.N."/>
        </authorList>
    </citation>
    <scope>NUCLEOTIDE SEQUENCE [LARGE SCALE GENOMIC DNA]</scope>
    <source>
        <strain evidence="6 7">MTP-C0764</strain>
    </source>
</reference>
<keyword evidence="2" id="KW-0229">DNA integration</keyword>
<organism evidence="6 7">
    <name type="scientific">Ochrobactrum soli</name>
    <dbReference type="NCBI Taxonomy" id="2448455"/>
    <lineage>
        <taxon>Bacteria</taxon>
        <taxon>Pseudomonadati</taxon>
        <taxon>Pseudomonadota</taxon>
        <taxon>Alphaproteobacteria</taxon>
        <taxon>Hyphomicrobiales</taxon>
        <taxon>Brucellaceae</taxon>
        <taxon>Brucella/Ochrobactrum group</taxon>
        <taxon>Ochrobactrum</taxon>
    </lineage>
</organism>
<dbReference type="RefSeq" id="WP_152850522.1">
    <property type="nucleotide sequence ID" value="NZ_JABFCY010000015.1"/>
</dbReference>
<dbReference type="Pfam" id="PF14659">
    <property type="entry name" value="Phage_int_SAM_3"/>
    <property type="match status" value="1"/>
</dbReference>
<dbReference type="AlphaFoldDB" id="A0A849KR27"/>
<dbReference type="Pfam" id="PF13356">
    <property type="entry name" value="Arm-DNA-bind_3"/>
    <property type="match status" value="1"/>
</dbReference>
<dbReference type="InterPro" id="IPR011010">
    <property type="entry name" value="DNA_brk_join_enz"/>
</dbReference>
<dbReference type="PROSITE" id="PS51898">
    <property type="entry name" value="TYR_RECOMBINASE"/>
    <property type="match status" value="1"/>
</dbReference>
<evidence type="ECO:0000256" key="3">
    <source>
        <dbReference type="ARBA" id="ARBA00023125"/>
    </source>
</evidence>
<dbReference type="CDD" id="cd00796">
    <property type="entry name" value="INT_Rci_Hp1_C"/>
    <property type="match status" value="1"/>
</dbReference>
<dbReference type="Gene3D" id="1.10.150.130">
    <property type="match status" value="1"/>
</dbReference>
<comment type="similarity">
    <text evidence="1">Belongs to the 'phage' integrase family.</text>
</comment>
<dbReference type="InterPro" id="IPR010998">
    <property type="entry name" value="Integrase_recombinase_N"/>
</dbReference>
<dbReference type="Gene3D" id="3.30.160.390">
    <property type="entry name" value="Integrase, DNA-binding domain"/>
    <property type="match status" value="1"/>
</dbReference>
<evidence type="ECO:0000259" key="5">
    <source>
        <dbReference type="PROSITE" id="PS51898"/>
    </source>
</evidence>
<gene>
    <name evidence="6" type="ORF">HKX02_20975</name>
</gene>
<evidence type="ECO:0000313" key="7">
    <source>
        <dbReference type="Proteomes" id="UP000574931"/>
    </source>
</evidence>
<proteinExistence type="inferred from homology"/>
<accession>A0A849KR27</accession>
<dbReference type="GO" id="GO:0015074">
    <property type="term" value="P:DNA integration"/>
    <property type="evidence" value="ECO:0007669"/>
    <property type="project" value="UniProtKB-KW"/>
</dbReference>
<dbReference type="EMBL" id="JABFCY010000015">
    <property type="protein sequence ID" value="NNU62713.1"/>
    <property type="molecule type" value="Genomic_DNA"/>
</dbReference>
<evidence type="ECO:0000313" key="6">
    <source>
        <dbReference type="EMBL" id="NNU62713.1"/>
    </source>
</evidence>
<evidence type="ECO:0000256" key="1">
    <source>
        <dbReference type="ARBA" id="ARBA00008857"/>
    </source>
</evidence>